<keyword evidence="5 8" id="KW-0418">Kinase</keyword>
<evidence type="ECO:0000259" key="7">
    <source>
        <dbReference type="PROSITE" id="PS50011"/>
    </source>
</evidence>
<evidence type="ECO:0000256" key="5">
    <source>
        <dbReference type="ARBA" id="ARBA00022777"/>
    </source>
</evidence>
<protein>
    <submittedName>
        <fullName evidence="8">Calcium-dependent protein kinase 30</fullName>
    </submittedName>
</protein>
<dbReference type="AlphaFoldDB" id="A0A830BAP4"/>
<comment type="similarity">
    <text evidence="1">Belongs to the protein kinase superfamily. CAMK Ser/Thr protein kinase family. CaMK subfamily.</text>
</comment>
<dbReference type="InterPro" id="IPR008271">
    <property type="entry name" value="Ser/Thr_kinase_AS"/>
</dbReference>
<name>A0A830BAP4_9LAMI</name>
<keyword evidence="6" id="KW-0067">ATP-binding</keyword>
<dbReference type="GO" id="GO:0005524">
    <property type="term" value="F:ATP binding"/>
    <property type="evidence" value="ECO:0007669"/>
    <property type="project" value="UniProtKB-KW"/>
</dbReference>
<dbReference type="InterPro" id="IPR050205">
    <property type="entry name" value="CDPK_Ser/Thr_kinases"/>
</dbReference>
<keyword evidence="4" id="KW-0547">Nucleotide-binding</keyword>
<evidence type="ECO:0000256" key="1">
    <source>
        <dbReference type="ARBA" id="ARBA00005354"/>
    </source>
</evidence>
<gene>
    <name evidence="8" type="ORF">PHJA_000361100</name>
</gene>
<dbReference type="InterPro" id="IPR000719">
    <property type="entry name" value="Prot_kinase_dom"/>
</dbReference>
<evidence type="ECO:0000256" key="3">
    <source>
        <dbReference type="ARBA" id="ARBA00022679"/>
    </source>
</evidence>
<keyword evidence="9" id="KW-1185">Reference proteome</keyword>
<keyword evidence="2" id="KW-0723">Serine/threonine-protein kinase</keyword>
<dbReference type="SUPFAM" id="SSF56112">
    <property type="entry name" value="Protein kinase-like (PK-like)"/>
    <property type="match status" value="1"/>
</dbReference>
<evidence type="ECO:0000256" key="2">
    <source>
        <dbReference type="ARBA" id="ARBA00022527"/>
    </source>
</evidence>
<dbReference type="PANTHER" id="PTHR24349">
    <property type="entry name" value="SERINE/THREONINE-PROTEIN KINASE"/>
    <property type="match status" value="1"/>
</dbReference>
<sequence>RAQGELFDRIVARGHYSERAAATVAKTVSEVVSMCHQNGVVHRDLKPENLLFANKENLALKAIDLGCQYLSSLVSATGSLSL</sequence>
<evidence type="ECO:0000256" key="4">
    <source>
        <dbReference type="ARBA" id="ARBA00022741"/>
    </source>
</evidence>
<dbReference type="PROSITE" id="PS00108">
    <property type="entry name" value="PROTEIN_KINASE_ST"/>
    <property type="match status" value="1"/>
</dbReference>
<evidence type="ECO:0000313" key="9">
    <source>
        <dbReference type="Proteomes" id="UP000653305"/>
    </source>
</evidence>
<evidence type="ECO:0000256" key="6">
    <source>
        <dbReference type="ARBA" id="ARBA00022840"/>
    </source>
</evidence>
<comment type="caution">
    <text evidence="8">The sequence shown here is derived from an EMBL/GenBank/DDBJ whole genome shotgun (WGS) entry which is preliminary data.</text>
</comment>
<organism evidence="8 9">
    <name type="scientific">Phtheirospermum japonicum</name>
    <dbReference type="NCBI Taxonomy" id="374723"/>
    <lineage>
        <taxon>Eukaryota</taxon>
        <taxon>Viridiplantae</taxon>
        <taxon>Streptophyta</taxon>
        <taxon>Embryophyta</taxon>
        <taxon>Tracheophyta</taxon>
        <taxon>Spermatophyta</taxon>
        <taxon>Magnoliopsida</taxon>
        <taxon>eudicotyledons</taxon>
        <taxon>Gunneridae</taxon>
        <taxon>Pentapetalae</taxon>
        <taxon>asterids</taxon>
        <taxon>lamiids</taxon>
        <taxon>Lamiales</taxon>
        <taxon>Orobanchaceae</taxon>
        <taxon>Orobanchaceae incertae sedis</taxon>
        <taxon>Phtheirospermum</taxon>
    </lineage>
</organism>
<dbReference type="Gene3D" id="1.10.510.10">
    <property type="entry name" value="Transferase(Phosphotransferase) domain 1"/>
    <property type="match status" value="1"/>
</dbReference>
<evidence type="ECO:0000313" key="8">
    <source>
        <dbReference type="EMBL" id="GFP82178.1"/>
    </source>
</evidence>
<dbReference type="PROSITE" id="PS50011">
    <property type="entry name" value="PROTEIN_KINASE_DOM"/>
    <property type="match status" value="1"/>
</dbReference>
<feature type="domain" description="Protein kinase" evidence="7">
    <location>
        <begin position="1"/>
        <end position="82"/>
    </location>
</feature>
<proteinExistence type="inferred from homology"/>
<feature type="non-terminal residue" evidence="8">
    <location>
        <position position="1"/>
    </location>
</feature>
<dbReference type="Pfam" id="PF00069">
    <property type="entry name" value="Pkinase"/>
    <property type="match status" value="1"/>
</dbReference>
<accession>A0A830BAP4</accession>
<dbReference type="Proteomes" id="UP000653305">
    <property type="component" value="Unassembled WGS sequence"/>
</dbReference>
<reference evidence="8" key="1">
    <citation type="submission" date="2020-07" db="EMBL/GenBank/DDBJ databases">
        <title>Ethylene signaling mediates host invasion by parasitic plants.</title>
        <authorList>
            <person name="Yoshida S."/>
        </authorList>
    </citation>
    <scope>NUCLEOTIDE SEQUENCE</scope>
    <source>
        <strain evidence="8">Okayama</strain>
    </source>
</reference>
<dbReference type="OrthoDB" id="693917at2759"/>
<dbReference type="GO" id="GO:0004674">
    <property type="term" value="F:protein serine/threonine kinase activity"/>
    <property type="evidence" value="ECO:0007669"/>
    <property type="project" value="UniProtKB-KW"/>
</dbReference>
<dbReference type="InterPro" id="IPR011009">
    <property type="entry name" value="Kinase-like_dom_sf"/>
</dbReference>
<keyword evidence="3" id="KW-0808">Transferase</keyword>
<dbReference type="EMBL" id="BMAC01000039">
    <property type="protein sequence ID" value="GFP82178.1"/>
    <property type="molecule type" value="Genomic_DNA"/>
</dbReference>